<evidence type="ECO:0000313" key="3">
    <source>
        <dbReference type="EMBL" id="KIG17384.1"/>
    </source>
</evidence>
<protein>
    <submittedName>
        <fullName evidence="3">Internalin-related protein</fullName>
    </submittedName>
</protein>
<sequence>MARPQLEAALRHDPHDEHAWSVFGDLLAAEGDSRGELIALEQRAAACERPFERSVLEHRAAELFERDHRRWLGPAAEAGLELTWVRGFVTKAVINRRHGPALEALLATPTAALLGRVECVAPRSLGPIAKALTDRPITALGVRLSQGSRPFGSLEQLEALAQLVELEIEGGAMPGLAALANLPRLRRLSLRRFAGDLTGLERGFAKLRSLDLSARANVPGLGPDALQPLAQLEQLRELVLSDGGWERLEPLAGLRAITRLDLRSTDVSDLAPLAAMVEMRELDLSGCTHLTNIEPLTAMTQLERLAIGYTRVRQLGALRGLQALRTVELAGTPVHDLSPLFELPKLRKVGVAACEVDSIQPLLDRAVMIAGLRTPEPSWRDLAEGLLNES</sequence>
<accession>A0A0C1ZIM1</accession>
<dbReference type="PANTHER" id="PTHR46652">
    <property type="entry name" value="LEUCINE-RICH REPEAT AND IQ DOMAIN-CONTAINING PROTEIN 1-RELATED"/>
    <property type="match status" value="1"/>
</dbReference>
<evidence type="ECO:0000313" key="4">
    <source>
        <dbReference type="Proteomes" id="UP000031599"/>
    </source>
</evidence>
<organism evidence="3 4">
    <name type="scientific">Enhygromyxa salina</name>
    <dbReference type="NCBI Taxonomy" id="215803"/>
    <lineage>
        <taxon>Bacteria</taxon>
        <taxon>Pseudomonadati</taxon>
        <taxon>Myxococcota</taxon>
        <taxon>Polyangia</taxon>
        <taxon>Nannocystales</taxon>
        <taxon>Nannocystaceae</taxon>
        <taxon>Enhygromyxa</taxon>
    </lineage>
</organism>
<keyword evidence="1" id="KW-0433">Leucine-rich repeat</keyword>
<dbReference type="PANTHER" id="PTHR46652:SF3">
    <property type="entry name" value="LEUCINE-RICH REPEAT-CONTAINING PROTEIN 9"/>
    <property type="match status" value="1"/>
</dbReference>
<dbReference type="EMBL" id="JMCC02000025">
    <property type="protein sequence ID" value="KIG17384.1"/>
    <property type="molecule type" value="Genomic_DNA"/>
</dbReference>
<dbReference type="RefSeq" id="WP_052548351.1">
    <property type="nucleotide sequence ID" value="NZ_JMCC02000025.1"/>
</dbReference>
<dbReference type="InterPro" id="IPR050836">
    <property type="entry name" value="SDS22/Internalin_LRR"/>
</dbReference>
<reference evidence="3 4" key="1">
    <citation type="submission" date="2014-12" db="EMBL/GenBank/DDBJ databases">
        <title>Genome assembly of Enhygromyxa salina DSM 15201.</title>
        <authorList>
            <person name="Sharma G."/>
            <person name="Subramanian S."/>
        </authorList>
    </citation>
    <scope>NUCLEOTIDE SEQUENCE [LARGE SCALE GENOMIC DNA]</scope>
    <source>
        <strain evidence="3 4">DSM 15201</strain>
    </source>
</reference>
<keyword evidence="2" id="KW-0677">Repeat</keyword>
<dbReference type="AlphaFoldDB" id="A0A0C1ZIM1"/>
<evidence type="ECO:0000256" key="2">
    <source>
        <dbReference type="ARBA" id="ARBA00022737"/>
    </source>
</evidence>
<gene>
    <name evidence="3" type="ORF">DB30_03303</name>
</gene>
<evidence type="ECO:0000256" key="1">
    <source>
        <dbReference type="ARBA" id="ARBA00022614"/>
    </source>
</evidence>
<name>A0A0C1ZIM1_9BACT</name>
<dbReference type="SUPFAM" id="SSF52058">
    <property type="entry name" value="L domain-like"/>
    <property type="match status" value="1"/>
</dbReference>
<dbReference type="Pfam" id="PF23952">
    <property type="entry name" value="LRR_EndoS"/>
    <property type="match status" value="1"/>
</dbReference>
<comment type="caution">
    <text evidence="3">The sequence shown here is derived from an EMBL/GenBank/DDBJ whole genome shotgun (WGS) entry which is preliminary data.</text>
</comment>
<dbReference type="Proteomes" id="UP000031599">
    <property type="component" value="Unassembled WGS sequence"/>
</dbReference>
<dbReference type="Gene3D" id="3.80.10.10">
    <property type="entry name" value="Ribonuclease Inhibitor"/>
    <property type="match status" value="1"/>
</dbReference>
<dbReference type="InterPro" id="IPR032675">
    <property type="entry name" value="LRR_dom_sf"/>
</dbReference>
<proteinExistence type="predicted"/>